<reference evidence="1 2" key="1">
    <citation type="journal article" date="2004" name="Science">
        <title>A predator unmasked: life cycle of Bdellovibrio bacteriovorus from a genomic perspective.</title>
        <authorList>
            <person name="Rendulic S."/>
            <person name="Jagtap P."/>
            <person name="Rosinus A."/>
            <person name="Eppinger M."/>
            <person name="Baar C."/>
            <person name="Lanz C."/>
            <person name="Keller H."/>
            <person name="Lambert C."/>
            <person name="Evans K.J."/>
            <person name="Goesmann A."/>
            <person name="Meyer F."/>
            <person name="Sockett R.E."/>
            <person name="Schuster S.C."/>
        </authorList>
    </citation>
    <scope>NUCLEOTIDE SEQUENCE [LARGE SCALE GENOMIC DNA]</scope>
    <source>
        <strain evidence="2">ATCC 15356 / DSM 50701 / NCIMB 9529 / HD100</strain>
    </source>
</reference>
<dbReference type="EMBL" id="BX842652">
    <property type="protein sequence ID" value="CAE80107.1"/>
    <property type="molecule type" value="Genomic_DNA"/>
</dbReference>
<dbReference type="InterPro" id="IPR011051">
    <property type="entry name" value="RmlC_Cupin_sf"/>
</dbReference>
<dbReference type="CDD" id="cd20293">
    <property type="entry name" value="cupin_HutD_N"/>
    <property type="match status" value="1"/>
</dbReference>
<dbReference type="HOGENOM" id="CLU_090931_0_1_7"/>
<dbReference type="eggNOG" id="COG3758">
    <property type="taxonomic scope" value="Bacteria"/>
</dbReference>
<dbReference type="KEGG" id="bba:Bd2277"/>
<accession>Q6MKV0</accession>
<dbReference type="PANTHER" id="PTHR37943">
    <property type="entry name" value="PROTEIN VES"/>
    <property type="match status" value="1"/>
</dbReference>
<dbReference type="AlphaFoldDB" id="Q6MKV0"/>
<gene>
    <name evidence="1" type="ordered locus">Bd2277</name>
</gene>
<dbReference type="PANTHER" id="PTHR37943:SF1">
    <property type="entry name" value="PROTEIN VES"/>
    <property type="match status" value="1"/>
</dbReference>
<protein>
    <recommendedName>
        <fullName evidence="3">HutD-family protein</fullName>
    </recommendedName>
</protein>
<dbReference type="STRING" id="264462.Bd2277"/>
<dbReference type="InterPro" id="IPR014710">
    <property type="entry name" value="RmlC-like_jellyroll"/>
</dbReference>
<sequence length="199" mass="22567">MDILREVFFNEVMIQLLRSSTYQRMPWKNGLGVTDQIDLALSEIKSSQPYSWRLSSALVTASNPFSIFEGYHRLLSVVQGDGLVLNQRPLLPFQVCEFSGDDHTDCQLIGSAVRDLGLIFNPKTHQARMQFHSLPAMSETVLSLPEETQFFYLAKGRMRIADQTAAAQDCFKLTHETQVKIQNTESETLAYYQISLSPL</sequence>
<dbReference type="Proteomes" id="UP000008080">
    <property type="component" value="Chromosome"/>
</dbReference>
<dbReference type="Pfam" id="PF05962">
    <property type="entry name" value="HutD"/>
    <property type="match status" value="1"/>
</dbReference>
<dbReference type="InterPro" id="IPR010282">
    <property type="entry name" value="Uncharacterised_HutD/Ves"/>
</dbReference>
<proteinExistence type="predicted"/>
<organism evidence="1 2">
    <name type="scientific">Bdellovibrio bacteriovorus (strain ATCC 15356 / DSM 50701 / NCIMB 9529 / HD100)</name>
    <dbReference type="NCBI Taxonomy" id="264462"/>
    <lineage>
        <taxon>Bacteria</taxon>
        <taxon>Pseudomonadati</taxon>
        <taxon>Bdellovibrionota</taxon>
        <taxon>Bdellovibrionia</taxon>
        <taxon>Bdellovibrionales</taxon>
        <taxon>Pseudobdellovibrionaceae</taxon>
        <taxon>Bdellovibrio</taxon>
    </lineage>
</organism>
<evidence type="ECO:0000313" key="2">
    <source>
        <dbReference type="Proteomes" id="UP000008080"/>
    </source>
</evidence>
<keyword evidence="2" id="KW-1185">Reference proteome</keyword>
<name>Q6MKV0_BDEBA</name>
<dbReference type="Gene3D" id="2.60.120.10">
    <property type="entry name" value="Jelly Rolls"/>
    <property type="match status" value="1"/>
</dbReference>
<dbReference type="SUPFAM" id="SSF51182">
    <property type="entry name" value="RmlC-like cupins"/>
    <property type="match status" value="1"/>
</dbReference>
<evidence type="ECO:0000313" key="1">
    <source>
        <dbReference type="EMBL" id="CAE80107.1"/>
    </source>
</evidence>
<evidence type="ECO:0008006" key="3">
    <source>
        <dbReference type="Google" id="ProtNLM"/>
    </source>
</evidence>